<evidence type="ECO:0000313" key="1">
    <source>
        <dbReference type="EMBL" id="KEJ89885.1"/>
    </source>
</evidence>
<dbReference type="Proteomes" id="UP000027734">
    <property type="component" value="Unassembled WGS sequence"/>
</dbReference>
<sequence>MRRIMIVGSGGAGKSTLALQIGAKTGLPVFHLDQIFWMPNWAQRPEAEKLARVAEIEAKDSWVIEGVISETFPNRMARCDMLIWLDLPLSLRLWRVIRRTFHYRGRSRPDMPVDCVQRFDAKTMSFLKFLWQDHRAAQQRMVDSISAHGQGVKLYHLQSLREVRAFVQGFEAL</sequence>
<organism evidence="1 2">
    <name type="scientific">Sulfitobacter donghicola DSW-25 = KCTC 12864 = JCM 14565</name>
    <dbReference type="NCBI Taxonomy" id="1300350"/>
    <lineage>
        <taxon>Bacteria</taxon>
        <taxon>Pseudomonadati</taxon>
        <taxon>Pseudomonadota</taxon>
        <taxon>Alphaproteobacteria</taxon>
        <taxon>Rhodobacterales</taxon>
        <taxon>Roseobacteraceae</taxon>
        <taxon>Sulfitobacter</taxon>
    </lineage>
</organism>
<evidence type="ECO:0000313" key="2">
    <source>
        <dbReference type="Proteomes" id="UP000027734"/>
    </source>
</evidence>
<dbReference type="OrthoDB" id="7210594at2"/>
<dbReference type="STRING" id="1300350.Z948_695"/>
<reference evidence="1 2" key="1">
    <citation type="submission" date="2014-01" db="EMBL/GenBank/DDBJ databases">
        <title>Sulfitobacter donghicola JCM 14565 Genome Sequencing.</title>
        <authorList>
            <person name="Lai Q."/>
            <person name="Hong Z."/>
        </authorList>
    </citation>
    <scope>NUCLEOTIDE SEQUENCE [LARGE SCALE GENOMIC DNA]</scope>
    <source>
        <strain evidence="1 2">JCM 14565</strain>
    </source>
</reference>
<proteinExistence type="predicted"/>
<gene>
    <name evidence="1" type="ORF">DSW25_06645</name>
</gene>
<dbReference type="PANTHER" id="PTHR37816">
    <property type="entry name" value="YALI0E33011P"/>
    <property type="match status" value="1"/>
</dbReference>
<keyword evidence="2" id="KW-1185">Reference proteome</keyword>
<dbReference type="eggNOG" id="COG0563">
    <property type="taxonomic scope" value="Bacteria"/>
</dbReference>
<accession>A0A073IJW5</accession>
<protein>
    <submittedName>
        <fullName evidence="1">ATPase AAA</fullName>
    </submittedName>
</protein>
<dbReference type="InterPro" id="IPR027417">
    <property type="entry name" value="P-loop_NTPase"/>
</dbReference>
<dbReference type="SUPFAM" id="SSF52540">
    <property type="entry name" value="P-loop containing nucleoside triphosphate hydrolases"/>
    <property type="match status" value="1"/>
</dbReference>
<name>A0A073IJW5_9RHOB</name>
<dbReference type="AlphaFoldDB" id="A0A073IJW5"/>
<dbReference type="Gene3D" id="3.40.50.300">
    <property type="entry name" value="P-loop containing nucleotide triphosphate hydrolases"/>
    <property type="match status" value="1"/>
</dbReference>
<dbReference type="RefSeq" id="WP_025058171.1">
    <property type="nucleotide sequence ID" value="NZ_JAMC01000002.1"/>
</dbReference>
<dbReference type="EMBL" id="JAMC01000002">
    <property type="protein sequence ID" value="KEJ89885.1"/>
    <property type="molecule type" value="Genomic_DNA"/>
</dbReference>
<comment type="caution">
    <text evidence="1">The sequence shown here is derived from an EMBL/GenBank/DDBJ whole genome shotgun (WGS) entry which is preliminary data.</text>
</comment>
<dbReference type="InterPro" id="IPR052922">
    <property type="entry name" value="Cytidylate_Kinase-2"/>
</dbReference>
<dbReference type="PANTHER" id="PTHR37816:SF3">
    <property type="entry name" value="MODULATES DNA TOPOLOGY"/>
    <property type="match status" value="1"/>
</dbReference>